<keyword evidence="1" id="KW-0175">Coiled coil</keyword>
<feature type="coiled-coil region" evidence="1">
    <location>
        <begin position="129"/>
        <end position="156"/>
    </location>
</feature>
<dbReference type="Proteomes" id="UP000585474">
    <property type="component" value="Unassembled WGS sequence"/>
</dbReference>
<gene>
    <name evidence="2" type="ORF">Acr_05g0013560</name>
</gene>
<evidence type="ECO:0000313" key="3">
    <source>
        <dbReference type="Proteomes" id="UP000585474"/>
    </source>
</evidence>
<sequence length="261" mass="29262">MNLSGGDAQGQTLKSKGNVHDKFPTSLARLGLPCSVQPPEFAYSSQLSYVIVFLSSPQDRHELDFGELDHHVTHKDTVWDFKTCLAVAQVMILSQDVELQKENGLMACSLTVMQNVQALQRSVVNFQCEKKHSDELKKAQKRATSLEGKVKKKREEFTIAVEELSKRTVCDGDGNGVMVQQRWLLDALVHSQFLPLEHSRCKIGFLRLLIAILVENMALHAAFKTDVSKNTDAKGCHPLRLDNNQLITWPPPFTNSSVYCL</sequence>
<proteinExistence type="predicted"/>
<organism evidence="2 3">
    <name type="scientific">Actinidia rufa</name>
    <dbReference type="NCBI Taxonomy" id="165716"/>
    <lineage>
        <taxon>Eukaryota</taxon>
        <taxon>Viridiplantae</taxon>
        <taxon>Streptophyta</taxon>
        <taxon>Embryophyta</taxon>
        <taxon>Tracheophyta</taxon>
        <taxon>Spermatophyta</taxon>
        <taxon>Magnoliopsida</taxon>
        <taxon>eudicotyledons</taxon>
        <taxon>Gunneridae</taxon>
        <taxon>Pentapetalae</taxon>
        <taxon>asterids</taxon>
        <taxon>Ericales</taxon>
        <taxon>Actinidiaceae</taxon>
        <taxon>Actinidia</taxon>
    </lineage>
</organism>
<reference evidence="2 3" key="1">
    <citation type="submission" date="2019-07" db="EMBL/GenBank/DDBJ databases">
        <title>De Novo Assembly of kiwifruit Actinidia rufa.</title>
        <authorList>
            <person name="Sugita-Konishi S."/>
            <person name="Sato K."/>
            <person name="Mori E."/>
            <person name="Abe Y."/>
            <person name="Kisaki G."/>
            <person name="Hamano K."/>
            <person name="Suezawa K."/>
            <person name="Otani M."/>
            <person name="Fukuda T."/>
            <person name="Manabe T."/>
            <person name="Gomi K."/>
            <person name="Tabuchi M."/>
            <person name="Akimitsu K."/>
            <person name="Kataoka I."/>
        </authorList>
    </citation>
    <scope>NUCLEOTIDE SEQUENCE [LARGE SCALE GENOMIC DNA]</scope>
    <source>
        <strain evidence="3">cv. Fuchu</strain>
    </source>
</reference>
<keyword evidence="3" id="KW-1185">Reference proteome</keyword>
<comment type="caution">
    <text evidence="2">The sequence shown here is derived from an EMBL/GenBank/DDBJ whole genome shotgun (WGS) entry which is preliminary data.</text>
</comment>
<evidence type="ECO:0000313" key="2">
    <source>
        <dbReference type="EMBL" id="GFY87717.1"/>
    </source>
</evidence>
<accession>A0A7J0EQ65</accession>
<protein>
    <submittedName>
        <fullName evidence="2">Uncharacterized protein</fullName>
    </submittedName>
</protein>
<dbReference type="EMBL" id="BJWL01000005">
    <property type="protein sequence ID" value="GFY87717.1"/>
    <property type="molecule type" value="Genomic_DNA"/>
</dbReference>
<dbReference type="AlphaFoldDB" id="A0A7J0EQ65"/>
<name>A0A7J0EQ65_9ERIC</name>
<evidence type="ECO:0000256" key="1">
    <source>
        <dbReference type="SAM" id="Coils"/>
    </source>
</evidence>